<gene>
    <name evidence="3" type="ORF">BDP55DRAFT_628346</name>
</gene>
<dbReference type="Proteomes" id="UP001224890">
    <property type="component" value="Unassembled WGS sequence"/>
</dbReference>
<keyword evidence="2" id="KW-0472">Membrane</keyword>
<evidence type="ECO:0000256" key="1">
    <source>
        <dbReference type="SAM" id="MobiDB-lite"/>
    </source>
</evidence>
<protein>
    <submittedName>
        <fullName evidence="3">Uncharacterized protein</fullName>
    </submittedName>
</protein>
<dbReference type="AlphaFoldDB" id="A0AAJ0AU12"/>
<keyword evidence="2" id="KW-0812">Transmembrane</keyword>
<proteinExistence type="predicted"/>
<dbReference type="RefSeq" id="XP_060433493.1">
    <property type="nucleotide sequence ID" value="XM_060571889.1"/>
</dbReference>
<keyword evidence="2" id="KW-1133">Transmembrane helix</keyword>
<reference evidence="3" key="1">
    <citation type="submission" date="2021-06" db="EMBL/GenBank/DDBJ databases">
        <title>Comparative genomics, transcriptomics and evolutionary studies reveal genomic signatures of adaptation to plant cell wall in hemibiotrophic fungi.</title>
        <authorList>
            <consortium name="DOE Joint Genome Institute"/>
            <person name="Baroncelli R."/>
            <person name="Diaz J.F."/>
            <person name="Benocci T."/>
            <person name="Peng M."/>
            <person name="Battaglia E."/>
            <person name="Haridas S."/>
            <person name="Andreopoulos W."/>
            <person name="Labutti K."/>
            <person name="Pangilinan J."/>
            <person name="Floch G.L."/>
            <person name="Makela M.R."/>
            <person name="Henrissat B."/>
            <person name="Grigoriev I.V."/>
            <person name="Crouch J.A."/>
            <person name="De Vries R.P."/>
            <person name="Sukno S.A."/>
            <person name="Thon M.R."/>
        </authorList>
    </citation>
    <scope>NUCLEOTIDE SEQUENCE</scope>
    <source>
        <strain evidence="3">CBS 193.32</strain>
    </source>
</reference>
<dbReference type="GeneID" id="85456415"/>
<feature type="region of interest" description="Disordered" evidence="1">
    <location>
        <begin position="89"/>
        <end position="110"/>
    </location>
</feature>
<accession>A0AAJ0AU12</accession>
<name>A0AAJ0AU12_9PEZI</name>
<organism evidence="3 4">
    <name type="scientific">Colletotrichum godetiae</name>
    <dbReference type="NCBI Taxonomy" id="1209918"/>
    <lineage>
        <taxon>Eukaryota</taxon>
        <taxon>Fungi</taxon>
        <taxon>Dikarya</taxon>
        <taxon>Ascomycota</taxon>
        <taxon>Pezizomycotina</taxon>
        <taxon>Sordariomycetes</taxon>
        <taxon>Hypocreomycetidae</taxon>
        <taxon>Glomerellales</taxon>
        <taxon>Glomerellaceae</taxon>
        <taxon>Colletotrichum</taxon>
        <taxon>Colletotrichum acutatum species complex</taxon>
    </lineage>
</organism>
<evidence type="ECO:0000313" key="3">
    <source>
        <dbReference type="EMBL" id="KAK1689798.1"/>
    </source>
</evidence>
<evidence type="ECO:0000313" key="4">
    <source>
        <dbReference type="Proteomes" id="UP001224890"/>
    </source>
</evidence>
<evidence type="ECO:0000256" key="2">
    <source>
        <dbReference type="SAM" id="Phobius"/>
    </source>
</evidence>
<dbReference type="EMBL" id="JAHMHR010000007">
    <property type="protein sequence ID" value="KAK1689798.1"/>
    <property type="molecule type" value="Genomic_DNA"/>
</dbReference>
<keyword evidence="4" id="KW-1185">Reference proteome</keyword>
<sequence>MANSTENPCWKGRSSTQMDVYRRPSHCPVWRNRSHAGTRISTDGSSETLPQNPFCRLINFENDAADVQCVGEYQSYQLSCYVQASAMTPPDNDDKSASTAASHQEGKSPSHLWLRRTLQPASSLLSSAKGTLRTVATTTARILDEARVDISTWWLASRRVRLWLGRLMIALVTISTSKLLAFHVLGRNRPVYVLVHVCQSWSVVASSVSEPLARIESGHI</sequence>
<feature type="transmembrane region" description="Helical" evidence="2">
    <location>
        <begin position="163"/>
        <end position="185"/>
    </location>
</feature>
<comment type="caution">
    <text evidence="3">The sequence shown here is derived from an EMBL/GenBank/DDBJ whole genome shotgun (WGS) entry which is preliminary data.</text>
</comment>